<evidence type="ECO:0000313" key="2">
    <source>
        <dbReference type="Proteomes" id="UP000637383"/>
    </source>
</evidence>
<gene>
    <name evidence="1" type="ORF">H6H03_13095</name>
</gene>
<dbReference type="Proteomes" id="UP000637383">
    <property type="component" value="Unassembled WGS sequence"/>
</dbReference>
<comment type="caution">
    <text evidence="1">The sequence shown here is derived from an EMBL/GenBank/DDBJ whole genome shotgun (WGS) entry which is preliminary data.</text>
</comment>
<dbReference type="RefSeq" id="WP_190955500.1">
    <property type="nucleotide sequence ID" value="NZ_JACJTU010000010.1"/>
</dbReference>
<organism evidence="1 2">
    <name type="scientific">Nostoc paludosum FACHB-159</name>
    <dbReference type="NCBI Taxonomy" id="2692908"/>
    <lineage>
        <taxon>Bacteria</taxon>
        <taxon>Bacillati</taxon>
        <taxon>Cyanobacteriota</taxon>
        <taxon>Cyanophyceae</taxon>
        <taxon>Nostocales</taxon>
        <taxon>Nostocaceae</taxon>
        <taxon>Nostoc</taxon>
    </lineage>
</organism>
<accession>A0ABR8K8Z0</accession>
<protein>
    <submittedName>
        <fullName evidence="1">Uncharacterized protein</fullName>
    </submittedName>
</protein>
<sequence>MGHWALRGARSINSLSPYTPHSPPSPLLPIPYALCPMPHALHPTLHSLTVNPDDEVDLYFSQFVTCVWLGYTSDRTISIAKYYSRAIKTR</sequence>
<dbReference type="EMBL" id="JACJTU010000010">
    <property type="protein sequence ID" value="MBD2734813.1"/>
    <property type="molecule type" value="Genomic_DNA"/>
</dbReference>
<proteinExistence type="predicted"/>
<evidence type="ECO:0000313" key="1">
    <source>
        <dbReference type="EMBL" id="MBD2734813.1"/>
    </source>
</evidence>
<keyword evidence="2" id="KW-1185">Reference proteome</keyword>
<name>A0ABR8K8Z0_9NOSO</name>
<reference evidence="1 2" key="1">
    <citation type="journal article" date="2020" name="ISME J.">
        <title>Comparative genomics reveals insights into cyanobacterial evolution and habitat adaptation.</title>
        <authorList>
            <person name="Chen M.Y."/>
            <person name="Teng W.K."/>
            <person name="Zhao L."/>
            <person name="Hu C.X."/>
            <person name="Zhou Y.K."/>
            <person name="Han B.P."/>
            <person name="Song L.R."/>
            <person name="Shu W.S."/>
        </authorList>
    </citation>
    <scope>NUCLEOTIDE SEQUENCE [LARGE SCALE GENOMIC DNA]</scope>
    <source>
        <strain evidence="1 2">FACHB-159</strain>
    </source>
</reference>